<feature type="binding site" evidence="2">
    <location>
        <position position="82"/>
    </location>
    <ligand>
        <name>7-chloro-L-tryptophan</name>
        <dbReference type="ChEBI" id="CHEBI:58713"/>
    </ligand>
</feature>
<dbReference type="PANTHER" id="PTHR43747:SF4">
    <property type="entry name" value="FLAVIN-DEPENDENT TRYPTOPHAN HALOGENASE"/>
    <property type="match status" value="1"/>
</dbReference>
<feature type="binding site" evidence="2">
    <location>
        <position position="336"/>
    </location>
    <ligand>
        <name>FAD</name>
        <dbReference type="ChEBI" id="CHEBI:57692"/>
    </ligand>
</feature>
<gene>
    <name evidence="3" type="ORF">EIK76_05065</name>
</gene>
<comment type="caution">
    <text evidence="3">The sequence shown here is derived from an EMBL/GenBank/DDBJ whole genome shotgun (WGS) entry which is preliminary data.</text>
</comment>
<accession>A0A3P3QQA2</accession>
<dbReference type="PIRSF" id="PIRSF011396">
    <property type="entry name" value="Trp_halogenase"/>
    <property type="match status" value="1"/>
</dbReference>
<dbReference type="PANTHER" id="PTHR43747">
    <property type="entry name" value="FAD-BINDING PROTEIN"/>
    <property type="match status" value="1"/>
</dbReference>
<dbReference type="SUPFAM" id="SSF51905">
    <property type="entry name" value="FAD/NAD(P)-binding domain"/>
    <property type="match status" value="1"/>
</dbReference>
<feature type="active site" evidence="1">
    <location>
        <position position="82"/>
    </location>
</feature>
<dbReference type="OrthoDB" id="5751025at2"/>
<dbReference type="InterPro" id="IPR006905">
    <property type="entry name" value="Flavin_halogenase"/>
</dbReference>
<dbReference type="GO" id="GO:0004497">
    <property type="term" value="F:monooxygenase activity"/>
    <property type="evidence" value="ECO:0007669"/>
    <property type="project" value="InterPro"/>
</dbReference>
<evidence type="ECO:0000313" key="3">
    <source>
        <dbReference type="EMBL" id="RRJ23441.1"/>
    </source>
</evidence>
<proteinExistence type="predicted"/>
<dbReference type="Proteomes" id="UP000276260">
    <property type="component" value="Unassembled WGS sequence"/>
</dbReference>
<keyword evidence="4" id="KW-1185">Reference proteome</keyword>
<evidence type="ECO:0000256" key="2">
    <source>
        <dbReference type="PIRSR" id="PIRSR011396-2"/>
    </source>
</evidence>
<dbReference type="Pfam" id="PF04820">
    <property type="entry name" value="Trp_halogenase"/>
    <property type="match status" value="1"/>
</dbReference>
<dbReference type="InterPro" id="IPR036188">
    <property type="entry name" value="FAD/NAD-bd_sf"/>
</dbReference>
<keyword evidence="2" id="KW-0285">Flavoprotein</keyword>
<sequence length="503" mass="56389">MSYAANNSIKKIVIVGGGTAGWMTAAALSNALQQGCHITLIESEQIGTVGVGEATIPPIRLFNQSLGINENDFIRATQGSFKLGIQFINWGRQNHSYFHPFGSYGRQFDLVSLHHHWLAAKAQGKADSLDSYCMAWVVAQQGRFAPPVTDPRHVLSTHDYAYHFDAGLYASYLRQYSEAKGVLRIEGKISAVKQNSISGFIEAVQLDNGQLLEGELFIDCSGFRGLLIEDTLKTGYQDWSHWLPCNRAWAVPSERGEFTPYTKSTAHQAGWQWRIPLQHRTGNGHVFSNHFISEQQAQDVLLQNLGAKALAEPRMLQFVTGRRNLFWHKNVVAIGLASGFLEPLESTSIHLIQAGIAKLLALFPDKDFDPLLTEEYNRVAIREIENIRDFIILHYKLTERNDSEMWRYCAAMPVPDPLTYRIEQFKRQGRLIPGEMDLFGNTSWLAVHIGQLNTPQKTDAVLAYRSIEGAERLAKLSQALQAAALSLPTHQQYIDQHCKAASL</sequence>
<dbReference type="Gene3D" id="3.50.50.60">
    <property type="entry name" value="FAD/NAD(P)-binding domain"/>
    <property type="match status" value="1"/>
</dbReference>
<dbReference type="InterPro" id="IPR033856">
    <property type="entry name" value="Trp_halogen"/>
</dbReference>
<evidence type="ECO:0000256" key="1">
    <source>
        <dbReference type="PIRSR" id="PIRSR011396-1"/>
    </source>
</evidence>
<organism evidence="3 4">
    <name type="scientific">Rheinheimera mesophila</name>
    <dbReference type="NCBI Taxonomy" id="1547515"/>
    <lineage>
        <taxon>Bacteria</taxon>
        <taxon>Pseudomonadati</taxon>
        <taxon>Pseudomonadota</taxon>
        <taxon>Gammaproteobacteria</taxon>
        <taxon>Chromatiales</taxon>
        <taxon>Chromatiaceae</taxon>
        <taxon>Rheinheimera</taxon>
    </lineage>
</organism>
<keyword evidence="2" id="KW-0274">FAD</keyword>
<protein>
    <submittedName>
        <fullName evidence="3">Tryptophan 7-halogenase</fullName>
    </submittedName>
</protein>
<keyword evidence="2" id="KW-0547">Nucleotide-binding</keyword>
<name>A0A3P3QQA2_9GAMM</name>
<feature type="binding site" evidence="2">
    <location>
        <begin position="17"/>
        <end position="20"/>
    </location>
    <ligand>
        <name>FAD</name>
        <dbReference type="ChEBI" id="CHEBI:57692"/>
    </ligand>
</feature>
<feature type="binding site" evidence="2">
    <location>
        <position position="349"/>
    </location>
    <ligand>
        <name>FAD</name>
        <dbReference type="ChEBI" id="CHEBI:57692"/>
    </ligand>
</feature>
<reference evidence="3 4" key="1">
    <citation type="submission" date="2018-11" db="EMBL/GenBank/DDBJ databases">
        <title>Draft genome analysis of Rheinheimera mesophila isolated from an industrial waste site.</title>
        <authorList>
            <person name="Yu Q."/>
            <person name="Qi Y."/>
            <person name="Zhang H."/>
            <person name="Lu Y."/>
            <person name="Pu J."/>
        </authorList>
    </citation>
    <scope>NUCLEOTIDE SEQUENCE [LARGE SCALE GENOMIC DNA]</scope>
    <source>
        <strain evidence="3 4">IITR13</strain>
    </source>
</reference>
<dbReference type="AlphaFoldDB" id="A0A3P3QQA2"/>
<dbReference type="EMBL" id="RRCF01000001">
    <property type="protein sequence ID" value="RRJ23441.1"/>
    <property type="molecule type" value="Genomic_DNA"/>
</dbReference>
<dbReference type="InterPro" id="IPR050816">
    <property type="entry name" value="Flavin-dep_Halogenase_NPB"/>
</dbReference>
<feature type="binding site" evidence="2">
    <location>
        <position position="345"/>
    </location>
    <ligand>
        <name>L-tryptophan</name>
        <dbReference type="ChEBI" id="CHEBI:57912"/>
    </ligand>
</feature>
<dbReference type="RefSeq" id="WP_046520312.1">
    <property type="nucleotide sequence ID" value="NZ_LAVS01000031.1"/>
</dbReference>
<evidence type="ECO:0000313" key="4">
    <source>
        <dbReference type="Proteomes" id="UP000276260"/>
    </source>
</evidence>
<dbReference type="GO" id="GO:0000166">
    <property type="term" value="F:nucleotide binding"/>
    <property type="evidence" value="ECO:0007669"/>
    <property type="project" value="UniProtKB-KW"/>
</dbReference>